<evidence type="ECO:0000259" key="1">
    <source>
        <dbReference type="Pfam" id="PF00535"/>
    </source>
</evidence>
<dbReference type="AlphaFoldDB" id="A0A4P8XEI7"/>
<accession>A0A4P8XEI7</accession>
<sequence>MPIIKKIFKKKIKKVSASNDIALSVICMTYNHGAYIEKALKGFIEQKTNFKFEVIIGDDCSNDDTPEIIKKYVERNPELFIFIQRSENVGPRENVNSLCKIARGRYLAFNEGDDYWTSPYKLQKQYDYMENNKSCAVCFHPVEIIDENDKDFIDIFPKNLESYKLTTNDLIKRNFIQTNSVVYRWNDIIKNKVLNYLDDVVMPGDWMRHLVISTFGEVNFIPEVMSAYRKNDGGIWGKLSDKEKRLKYGQGEIRFFESAKTLVGDSEIKLCEERIKKVFTDLFIEHLLNSDSKHLYALIDNNRHVAEDVLSTLIPKMSVHKIKSEHSLISELEQSLKVSVVVTSYNHESYLRQVFESILMQRGFFSLEIIHADDCSQDKSSTISSSFKLKHNQKIRVLHSTKNIGMLMNMKRAFQECSGDYIAICEGDDYWLSDVKILKQLAVMLKNKNYSMCFNWILLEYINNGSFIPHPQQANLNLSSINFHDIVKTPITGNFSCCFYKADVIRTIPDIYFEEKGAADWLFNVCAAKQGDIGFIREILSVYRIHNKGQWSGLDIIKQKEKIGMAKDTFRRFFPEMYPEDSSIGDVILPTKIDLSINNSMKFNIDRLMIQDYYVEISGWVFKVGENCHANDKIRILLVDSNGNVKKSAPAKIIERPDVDRYAKKTYPSYKENDYRCSGFKSTIPIEKYGEQLYIAVYIIRVSGTNDVAISTSIYNF</sequence>
<feature type="domain" description="Glycosyltransferase 2-like" evidence="1">
    <location>
        <begin position="339"/>
        <end position="457"/>
    </location>
</feature>
<dbReference type="RefSeq" id="WP_115189364.1">
    <property type="nucleotide sequence ID" value="NZ_UGBE01000003.1"/>
</dbReference>
<reference evidence="2" key="1">
    <citation type="journal article" date="2019" name="FEMS Microbiol. Lett.">
        <title>Two extremely divergent sequence forms of the genes that define Escherichia coli group 3 capsules suggest a very long history since their common ancestor.</title>
        <authorList>
            <person name="Hong Y."/>
            <person name="Cunneen M.M."/>
            <person name="Reeves P.R."/>
        </authorList>
    </citation>
    <scope>NUCLEOTIDE SEQUENCE</scope>
    <source>
        <strain evidence="2">K10</strain>
    </source>
</reference>
<dbReference type="EMBL" id="MK278915">
    <property type="protein sequence ID" value="QCS90297.1"/>
    <property type="molecule type" value="Genomic_DNA"/>
</dbReference>
<dbReference type="Gene3D" id="3.90.550.10">
    <property type="entry name" value="Spore Coat Polysaccharide Biosynthesis Protein SpsA, Chain A"/>
    <property type="match status" value="2"/>
</dbReference>
<dbReference type="PANTHER" id="PTHR22916">
    <property type="entry name" value="GLYCOSYLTRANSFERASE"/>
    <property type="match status" value="1"/>
</dbReference>
<dbReference type="Pfam" id="PF00535">
    <property type="entry name" value="Glycos_transf_2"/>
    <property type="match status" value="2"/>
</dbReference>
<evidence type="ECO:0000313" key="2">
    <source>
        <dbReference type="EMBL" id="QCS90297.1"/>
    </source>
</evidence>
<organism evidence="2">
    <name type="scientific">Escherichia coli</name>
    <dbReference type="NCBI Taxonomy" id="562"/>
    <lineage>
        <taxon>Bacteria</taxon>
        <taxon>Pseudomonadati</taxon>
        <taxon>Pseudomonadota</taxon>
        <taxon>Gammaproteobacteria</taxon>
        <taxon>Enterobacterales</taxon>
        <taxon>Enterobacteriaceae</taxon>
        <taxon>Escherichia</taxon>
    </lineage>
</organism>
<proteinExistence type="predicted"/>
<dbReference type="SUPFAM" id="SSF53448">
    <property type="entry name" value="Nucleotide-diphospho-sugar transferases"/>
    <property type="match status" value="2"/>
</dbReference>
<dbReference type="InterPro" id="IPR029044">
    <property type="entry name" value="Nucleotide-diphossugar_trans"/>
</dbReference>
<dbReference type="InterPro" id="IPR001173">
    <property type="entry name" value="Glyco_trans_2-like"/>
</dbReference>
<gene>
    <name evidence="2" type="primary">wckA</name>
</gene>
<dbReference type="GO" id="GO:0016758">
    <property type="term" value="F:hexosyltransferase activity"/>
    <property type="evidence" value="ECO:0007669"/>
    <property type="project" value="UniProtKB-ARBA"/>
</dbReference>
<dbReference type="PANTHER" id="PTHR22916:SF3">
    <property type="entry name" value="UDP-GLCNAC:BETAGAL BETA-1,3-N-ACETYLGLUCOSAMINYLTRANSFERASE-LIKE PROTEIN 1"/>
    <property type="match status" value="1"/>
</dbReference>
<keyword evidence="2" id="KW-0808">Transferase</keyword>
<feature type="domain" description="Glycosyltransferase 2-like" evidence="1">
    <location>
        <begin position="24"/>
        <end position="157"/>
    </location>
</feature>
<protein>
    <submittedName>
        <fullName evidence="2">Putative glycosyl transferase</fullName>
    </submittedName>
</protein>
<name>A0A4P8XEI7_ECOLX</name>